<evidence type="ECO:0000313" key="3">
    <source>
        <dbReference type="Proteomes" id="UP000037432"/>
    </source>
</evidence>
<dbReference type="AlphaFoldDB" id="A0A0J7Z4V6"/>
<accession>A0A0J7Z4V6</accession>
<dbReference type="EMBL" id="LFNT01000039">
    <property type="protein sequence ID" value="KMS71196.1"/>
    <property type="molecule type" value="Genomic_DNA"/>
</dbReference>
<gene>
    <name evidence="2" type="ORF">ACM01_28475</name>
</gene>
<protein>
    <submittedName>
        <fullName evidence="2">Uncharacterized protein</fullName>
    </submittedName>
</protein>
<dbReference type="PATRIC" id="fig|1938.3.peg.5292"/>
<evidence type="ECO:0000256" key="1">
    <source>
        <dbReference type="SAM" id="MobiDB-lite"/>
    </source>
</evidence>
<sequence>MTLTDRNWRDTAHVRASEAVTATTVAATNELRPRLLAVEQALELALTSLDRREPLAEAQFAVLEAALLLIRAGEAPADQPPAERLELLGDALGSVRAAVQATSVTVVRARDALRRPNRTNSPHPPLPNPVSSRSRDAHVH</sequence>
<dbReference type="Proteomes" id="UP000037432">
    <property type="component" value="Unassembled WGS sequence"/>
</dbReference>
<name>A0A0J7Z4V6_STRVR</name>
<evidence type="ECO:0000313" key="2">
    <source>
        <dbReference type="EMBL" id="KMS71196.1"/>
    </source>
</evidence>
<feature type="region of interest" description="Disordered" evidence="1">
    <location>
        <begin position="109"/>
        <end position="140"/>
    </location>
</feature>
<comment type="caution">
    <text evidence="2">The sequence shown here is derived from an EMBL/GenBank/DDBJ whole genome shotgun (WGS) entry which is preliminary data.</text>
</comment>
<proteinExistence type="predicted"/>
<reference evidence="2 3" key="1">
    <citation type="submission" date="2015-06" db="EMBL/GenBank/DDBJ databases">
        <authorList>
            <person name="Ju K.-S."/>
            <person name="Doroghazi J.R."/>
            <person name="Metcalf W.W."/>
        </authorList>
    </citation>
    <scope>NUCLEOTIDE SEQUENCE [LARGE SCALE GENOMIC DNA]</scope>
    <source>
        <strain evidence="2 3">NRRL 3414</strain>
    </source>
</reference>
<dbReference type="RefSeq" id="WP_048584243.1">
    <property type="nucleotide sequence ID" value="NZ_LFNT01000039.1"/>
</dbReference>
<organism evidence="2 3">
    <name type="scientific">Streptomyces viridochromogenes</name>
    <dbReference type="NCBI Taxonomy" id="1938"/>
    <lineage>
        <taxon>Bacteria</taxon>
        <taxon>Bacillati</taxon>
        <taxon>Actinomycetota</taxon>
        <taxon>Actinomycetes</taxon>
        <taxon>Kitasatosporales</taxon>
        <taxon>Streptomycetaceae</taxon>
        <taxon>Streptomyces</taxon>
    </lineage>
</organism>